<dbReference type="EMBL" id="MAXA01000047">
    <property type="protein sequence ID" value="OHV42216.1"/>
    <property type="molecule type" value="Genomic_DNA"/>
</dbReference>
<reference evidence="2" key="1">
    <citation type="submission" date="2016-07" db="EMBL/GenBank/DDBJ databases">
        <title>Frankia sp. NRRL B-16219 Genome sequencing.</title>
        <authorList>
            <person name="Ghodhbane-Gtari F."/>
            <person name="Swanson E."/>
            <person name="Gueddou A."/>
            <person name="Louati M."/>
            <person name="Nouioui I."/>
            <person name="Hezbri K."/>
            <person name="Abebe-Akele F."/>
            <person name="Simpson S."/>
            <person name="Morris K."/>
            <person name="Thomas K."/>
            <person name="Gtari M."/>
            <person name="Tisa L.S."/>
        </authorList>
    </citation>
    <scope>NUCLEOTIDE SEQUENCE [LARGE SCALE GENOMIC DNA]</scope>
    <source>
        <strain evidence="2">NRRL B-16219</strain>
    </source>
</reference>
<dbReference type="OrthoDB" id="3476156at2"/>
<evidence type="ECO:0000313" key="2">
    <source>
        <dbReference type="Proteomes" id="UP000179769"/>
    </source>
</evidence>
<proteinExistence type="predicted"/>
<evidence type="ECO:0000313" key="1">
    <source>
        <dbReference type="EMBL" id="OHV42216.1"/>
    </source>
</evidence>
<keyword evidence="2" id="KW-1185">Reference proteome</keyword>
<organism evidence="1 2">
    <name type="scientific">Parafrankia soli</name>
    <dbReference type="NCBI Taxonomy" id="2599596"/>
    <lineage>
        <taxon>Bacteria</taxon>
        <taxon>Bacillati</taxon>
        <taxon>Actinomycetota</taxon>
        <taxon>Actinomycetes</taxon>
        <taxon>Frankiales</taxon>
        <taxon>Frankiaceae</taxon>
        <taxon>Parafrankia</taxon>
    </lineage>
</organism>
<gene>
    <name evidence="1" type="ORF">BBK14_11385</name>
</gene>
<dbReference type="AlphaFoldDB" id="A0A1S1R8F9"/>
<dbReference type="Proteomes" id="UP000179769">
    <property type="component" value="Unassembled WGS sequence"/>
</dbReference>
<protein>
    <recommendedName>
        <fullName evidence="3">DNA methylase</fullName>
    </recommendedName>
</protein>
<name>A0A1S1R8F9_9ACTN</name>
<comment type="caution">
    <text evidence="1">The sequence shown here is derived from an EMBL/GenBank/DDBJ whole genome shotgun (WGS) entry which is preliminary data.</text>
</comment>
<dbReference type="RefSeq" id="WP_071060237.1">
    <property type="nucleotide sequence ID" value="NZ_MAXA01000047.1"/>
</dbReference>
<evidence type="ECO:0008006" key="3">
    <source>
        <dbReference type="Google" id="ProtNLM"/>
    </source>
</evidence>
<dbReference type="Gene3D" id="3.40.50.150">
    <property type="entry name" value="Vaccinia Virus protein VP39"/>
    <property type="match status" value="1"/>
</dbReference>
<sequence length="219" mass="23882">MTRPRLLDLFCKAGGAGYGYHLAGFDVTGVDIAPQPRYPFGFIQGDALEYLAAHGHEYDVVHASPPCQAHSALGALSPHKTYPDLIAPTRDLLMAWDGIYVIENVMPAPLDKAGSVVLCGGMFGLRTYRHRRFEPSYGLILAAPTHPPHVIRTATSRRRERWAQGWHISITGDVGTYVGPEAMGIDWMSGDELSEAIPPAYTRFLGEQLLAELGLGRAA</sequence>
<accession>A0A1S1R8F9</accession>
<dbReference type="InterPro" id="IPR029063">
    <property type="entry name" value="SAM-dependent_MTases_sf"/>
</dbReference>
<dbReference type="SUPFAM" id="SSF53335">
    <property type="entry name" value="S-adenosyl-L-methionine-dependent methyltransferases"/>
    <property type="match status" value="1"/>
</dbReference>